<accession>A0A272EZM3</accession>
<dbReference type="Proteomes" id="UP000216107">
    <property type="component" value="Unassembled WGS sequence"/>
</dbReference>
<dbReference type="OrthoDB" id="8912701at2"/>
<dbReference type="EMBL" id="MDUX01000005">
    <property type="protein sequence ID" value="KAF7600459.1"/>
    <property type="molecule type" value="Genomic_DNA"/>
</dbReference>
<reference evidence="2 3" key="2">
    <citation type="submission" date="2017-07" db="EMBL/GenBank/DDBJ databases">
        <title>Candidatus Dactylopiibacterium carminicum, a nitrogen-fixing symbiont of the cochineal insect Dactylopius coccus and Dactylopius opuntiae (Hemiptera: Coccoidea: Dactylopiidae).</title>
        <authorList>
            <person name="Vera A."/>
        </authorList>
    </citation>
    <scope>NUCLEOTIDE SEQUENCE [LARGE SCALE GENOMIC DNA]</scope>
    <source>
        <strain evidence="2 3">NFDCM</strain>
    </source>
</reference>
<dbReference type="Proteomes" id="UP000623509">
    <property type="component" value="Unassembled WGS sequence"/>
</dbReference>
<dbReference type="EMBL" id="NMRN01000002">
    <property type="protein sequence ID" value="PAS95080.1"/>
    <property type="molecule type" value="Genomic_DNA"/>
</dbReference>
<evidence type="ECO:0000313" key="3">
    <source>
        <dbReference type="Proteomes" id="UP000216107"/>
    </source>
</evidence>
<dbReference type="AlphaFoldDB" id="A0A272EZM3"/>
<dbReference type="Pfam" id="PF11142">
    <property type="entry name" value="DUF2917"/>
    <property type="match status" value="1"/>
</dbReference>
<sequence length="88" mass="9707">MTKQLTIVVSRKLCVLELPADSQLRLLSGKVWLTETGRPEDFVLEAGAEHRTRNAGKLLLDAQDEARVEIRPGIDESVKTRPLDGIAA</sequence>
<organism evidence="2 3">
    <name type="scientific">Candidatus Dactylopiibacterium carminicum</name>
    <dbReference type="NCBI Taxonomy" id="857335"/>
    <lineage>
        <taxon>Bacteria</taxon>
        <taxon>Pseudomonadati</taxon>
        <taxon>Pseudomonadota</taxon>
        <taxon>Betaproteobacteria</taxon>
        <taxon>Rhodocyclales</taxon>
        <taxon>Rhodocyclaceae</taxon>
        <taxon>Candidatus Dactylopiibacterium</taxon>
    </lineage>
</organism>
<comment type="caution">
    <text evidence="2">The sequence shown here is derived from an EMBL/GenBank/DDBJ whole genome shotgun (WGS) entry which is preliminary data.</text>
</comment>
<reference evidence="1 4" key="1">
    <citation type="submission" date="2016-08" db="EMBL/GenBank/DDBJ databases">
        <title>Candidatus Dactylopiibacterium carminicum genome sequence.</title>
        <authorList>
            <person name="Ramirez-Puebla S.T."/>
            <person name="Ormeno-Orrillo E."/>
            <person name="Vera-Ponce De Leon A."/>
            <person name="Luis L."/>
            <person name="Sanchez-Flores A."/>
            <person name="Monica R."/>
            <person name="Martinez-Romero E."/>
        </authorList>
    </citation>
    <scope>NUCLEOTIDE SEQUENCE [LARGE SCALE GENOMIC DNA]</scope>
    <source>
        <strain evidence="1">END1</strain>
    </source>
</reference>
<evidence type="ECO:0000313" key="4">
    <source>
        <dbReference type="Proteomes" id="UP000623509"/>
    </source>
</evidence>
<name>A0A272EZM3_9RHOO</name>
<keyword evidence="4" id="KW-1185">Reference proteome</keyword>
<dbReference type="RefSeq" id="WP_095523373.1">
    <property type="nucleotide sequence ID" value="NZ_MDUX01000005.1"/>
</dbReference>
<evidence type="ECO:0000313" key="1">
    <source>
        <dbReference type="EMBL" id="KAF7600459.1"/>
    </source>
</evidence>
<evidence type="ECO:0000313" key="2">
    <source>
        <dbReference type="EMBL" id="PAS95080.1"/>
    </source>
</evidence>
<protein>
    <submittedName>
        <fullName evidence="1">DUF2917 domain-containing protein</fullName>
    </submittedName>
</protein>
<proteinExistence type="predicted"/>
<gene>
    <name evidence="1" type="ORF">BGI27_02635</name>
    <name evidence="2" type="ORF">CGU29_01115</name>
</gene>
<dbReference type="InterPro" id="IPR021317">
    <property type="entry name" value="DUF2917"/>
</dbReference>